<evidence type="ECO:0000313" key="2">
    <source>
        <dbReference type="Proteomes" id="UP000054770"/>
    </source>
</evidence>
<dbReference type="AlphaFoldDB" id="A0A158KHK2"/>
<sequence>MITQPKPTKRDKKALLSPRPRASRIGIWLATHAAAILALSCVAAQPASAITIWIIAGPTDPTASGIAKKAEPLYRSFPDGFVIQTADCGDKQNVFMWIGATANADKPALAARLRIRQVVPDAYMRPCKVRPGSLLELRTSVVDRSIGLLPDNARNWEPGDRLTVLRPLADGRSLIIVRYFANDPTDPFGGKRERVVLANRSGRRVVLDNDCVSPSGAITQHGYVAFECVRGLASDNVVHGVLVFDDTGRKLLEAARCRDPKWAGDRVIACDAEQVNAVGKLDLRNKRINVVSGSELK</sequence>
<name>A0A158KHK2_9BURK</name>
<dbReference type="EMBL" id="FCON02000090">
    <property type="protein sequence ID" value="SAL80233.1"/>
    <property type="molecule type" value="Genomic_DNA"/>
</dbReference>
<organism evidence="1 2">
    <name type="scientific">Caballeronia choica</name>
    <dbReference type="NCBI Taxonomy" id="326476"/>
    <lineage>
        <taxon>Bacteria</taxon>
        <taxon>Pseudomonadati</taxon>
        <taxon>Pseudomonadota</taxon>
        <taxon>Betaproteobacteria</taxon>
        <taxon>Burkholderiales</taxon>
        <taxon>Burkholderiaceae</taxon>
        <taxon>Caballeronia</taxon>
    </lineage>
</organism>
<gene>
    <name evidence="1" type="ORF">AWB68_05812</name>
</gene>
<accession>A0A158KHK2</accession>
<comment type="caution">
    <text evidence="1">The sequence shown here is derived from an EMBL/GenBank/DDBJ whole genome shotgun (WGS) entry which is preliminary data.</text>
</comment>
<keyword evidence="2" id="KW-1185">Reference proteome</keyword>
<evidence type="ECO:0000313" key="1">
    <source>
        <dbReference type="EMBL" id="SAL80233.1"/>
    </source>
</evidence>
<protein>
    <submittedName>
        <fullName evidence="1">Uncharacterized protein</fullName>
    </submittedName>
</protein>
<reference evidence="1" key="1">
    <citation type="submission" date="2016-01" db="EMBL/GenBank/DDBJ databases">
        <authorList>
            <person name="Peeters C."/>
        </authorList>
    </citation>
    <scope>NUCLEOTIDE SEQUENCE [LARGE SCALE GENOMIC DNA]</scope>
    <source>
        <strain evidence="1">LMG 22940</strain>
    </source>
</reference>
<dbReference type="Proteomes" id="UP000054770">
    <property type="component" value="Unassembled WGS sequence"/>
</dbReference>
<proteinExistence type="predicted"/>